<proteinExistence type="predicted"/>
<reference evidence="1 2" key="1">
    <citation type="submission" date="2024-02" db="EMBL/GenBank/DDBJ databases">
        <title>de novo genome assembly of Solanum bulbocastanum strain 11H21.</title>
        <authorList>
            <person name="Hosaka A.J."/>
        </authorList>
    </citation>
    <scope>NUCLEOTIDE SEQUENCE [LARGE SCALE GENOMIC DNA]</scope>
    <source>
        <tissue evidence="1">Young leaves</tissue>
    </source>
</reference>
<comment type="caution">
    <text evidence="1">The sequence shown here is derived from an EMBL/GenBank/DDBJ whole genome shotgun (WGS) entry which is preliminary data.</text>
</comment>
<accession>A0AAN8SPI0</accession>
<dbReference type="Proteomes" id="UP001371456">
    <property type="component" value="Unassembled WGS sequence"/>
</dbReference>
<evidence type="ECO:0000313" key="2">
    <source>
        <dbReference type="Proteomes" id="UP001371456"/>
    </source>
</evidence>
<sequence>MVEDSDFERLEYLGMLIKGLGLNPPPPPPPALHHY</sequence>
<evidence type="ECO:0000313" key="1">
    <source>
        <dbReference type="EMBL" id="KAK6773624.1"/>
    </source>
</evidence>
<dbReference type="AlphaFoldDB" id="A0AAN8SPI0"/>
<keyword evidence="2" id="KW-1185">Reference proteome</keyword>
<protein>
    <submittedName>
        <fullName evidence="1">Uncharacterized protein</fullName>
    </submittedName>
</protein>
<dbReference type="EMBL" id="JBANQN010000012">
    <property type="protein sequence ID" value="KAK6773624.1"/>
    <property type="molecule type" value="Genomic_DNA"/>
</dbReference>
<organism evidence="1 2">
    <name type="scientific">Solanum bulbocastanum</name>
    <name type="common">Wild potato</name>
    <dbReference type="NCBI Taxonomy" id="147425"/>
    <lineage>
        <taxon>Eukaryota</taxon>
        <taxon>Viridiplantae</taxon>
        <taxon>Streptophyta</taxon>
        <taxon>Embryophyta</taxon>
        <taxon>Tracheophyta</taxon>
        <taxon>Spermatophyta</taxon>
        <taxon>Magnoliopsida</taxon>
        <taxon>eudicotyledons</taxon>
        <taxon>Gunneridae</taxon>
        <taxon>Pentapetalae</taxon>
        <taxon>asterids</taxon>
        <taxon>lamiids</taxon>
        <taxon>Solanales</taxon>
        <taxon>Solanaceae</taxon>
        <taxon>Solanoideae</taxon>
        <taxon>Solaneae</taxon>
        <taxon>Solanum</taxon>
    </lineage>
</organism>
<name>A0AAN8SPI0_SOLBU</name>
<gene>
    <name evidence="1" type="ORF">RDI58_028862</name>
</gene>